<accession>A0A160F4H4</accession>
<evidence type="ECO:0000256" key="2">
    <source>
        <dbReference type="ARBA" id="ARBA00022448"/>
    </source>
</evidence>
<dbReference type="Proteomes" id="UP000076865">
    <property type="component" value="Chromosome"/>
</dbReference>
<dbReference type="CDD" id="cd14748">
    <property type="entry name" value="PBP2_UgpB"/>
    <property type="match status" value="1"/>
</dbReference>
<feature type="signal peptide" evidence="4">
    <location>
        <begin position="1"/>
        <end position="19"/>
    </location>
</feature>
<gene>
    <name evidence="5" type="ORF">GFC30_1242</name>
</gene>
<evidence type="ECO:0000256" key="1">
    <source>
        <dbReference type="ARBA" id="ARBA00008520"/>
    </source>
</evidence>
<organism evidence="5 6">
    <name type="scientific">Anoxybacteroides amylolyticum</name>
    <dbReference type="NCBI Taxonomy" id="294699"/>
    <lineage>
        <taxon>Bacteria</taxon>
        <taxon>Bacillati</taxon>
        <taxon>Bacillota</taxon>
        <taxon>Bacilli</taxon>
        <taxon>Bacillales</taxon>
        <taxon>Anoxybacillaceae</taxon>
        <taxon>Anoxybacteroides</taxon>
    </lineage>
</organism>
<dbReference type="InterPro" id="IPR006059">
    <property type="entry name" value="SBP"/>
</dbReference>
<comment type="similarity">
    <text evidence="1">Belongs to the bacterial solute-binding protein 1 family.</text>
</comment>
<dbReference type="GO" id="GO:0042956">
    <property type="term" value="P:maltodextrin transmembrane transport"/>
    <property type="evidence" value="ECO:0007669"/>
    <property type="project" value="TreeGrafter"/>
</dbReference>
<feature type="chain" id="PRO_5038639821" evidence="4">
    <location>
        <begin position="20"/>
        <end position="421"/>
    </location>
</feature>
<dbReference type="SUPFAM" id="SSF53850">
    <property type="entry name" value="Periplasmic binding protein-like II"/>
    <property type="match status" value="1"/>
</dbReference>
<evidence type="ECO:0000313" key="6">
    <source>
        <dbReference type="Proteomes" id="UP000076865"/>
    </source>
</evidence>
<dbReference type="GO" id="GO:0015768">
    <property type="term" value="P:maltose transport"/>
    <property type="evidence" value="ECO:0007669"/>
    <property type="project" value="TreeGrafter"/>
</dbReference>
<dbReference type="GO" id="GO:0055052">
    <property type="term" value="C:ATP-binding cassette (ABC) transporter complex, substrate-binding subunit-containing"/>
    <property type="evidence" value="ECO:0007669"/>
    <property type="project" value="TreeGrafter"/>
</dbReference>
<dbReference type="AlphaFoldDB" id="A0A160F4H4"/>
<name>A0A160F4H4_9BACL</name>
<dbReference type="KEGG" id="aamy:GFC30_1242"/>
<sequence length="421" mass="46279">MKKWLAISMSTMLFGSALAGCSSGGEKTTEKETGGKKEEKVEVTLAGWGGNPTEQKLLQQTLDEFQNKYPNIKVKYEVISDQYMDVIKTRLVGGEGPDVFYLDAFEAPALIKTGALEPLDKYVTDDFDINDFEKPLLDAFKGEDGKIYGFPKDYSTLALFYNKKMFQEAGVEVPKTWDELREVAKKLTKGTQVYGFGVAPELARLYYIAESKGGKVVTDNKASFADPKVVEALQPIVDMHLKDKSAAQPSEVGANWGGEMFGQGKAAMVIEGNWAIPFLKDTFPNLEYGTAEIPTINGKKATMAYTVAYVMNKNSQKKEAAWKLLSFLTGKEGMKIWTSKGLALPTRKSVAAELGFDKDPLRGPIVAGASYATVWQNGTNLPIITNNFNNQFVSAFLGQRPLADALKEAQETANKEIEGNK</sequence>
<dbReference type="Pfam" id="PF01547">
    <property type="entry name" value="SBP_bac_1"/>
    <property type="match status" value="1"/>
</dbReference>
<dbReference type="PANTHER" id="PTHR30061">
    <property type="entry name" value="MALTOSE-BINDING PERIPLASMIC PROTEIN"/>
    <property type="match status" value="1"/>
</dbReference>
<dbReference type="OrthoDB" id="9782846at2"/>
<dbReference type="Gene3D" id="3.40.190.10">
    <property type="entry name" value="Periplasmic binding protein-like II"/>
    <property type="match status" value="1"/>
</dbReference>
<dbReference type="PATRIC" id="fig|294699.3.peg.1254"/>
<reference evidence="5 6" key="1">
    <citation type="journal article" date="2006" name="Syst. Appl. Microbiol.">
        <title>Anoxybacillus amylolyticus sp. nov., a thermophilic amylase producing bacterium isolated from Mount Rittmann (Antarctica).</title>
        <authorList>
            <person name="Poli A."/>
            <person name="Esposito E."/>
            <person name="Lama L."/>
            <person name="Orlando P."/>
            <person name="Nicolaus G."/>
            <person name="de Appolonia F."/>
            <person name="Gambacorta A."/>
            <person name="Nicolaus B."/>
        </authorList>
    </citation>
    <scope>NUCLEOTIDE SEQUENCE [LARGE SCALE GENOMIC DNA]</scope>
    <source>
        <strain evidence="5 6">DSM 15939</strain>
    </source>
</reference>
<keyword evidence="3 4" id="KW-0732">Signal</keyword>
<evidence type="ECO:0000256" key="3">
    <source>
        <dbReference type="ARBA" id="ARBA00022729"/>
    </source>
</evidence>
<dbReference type="PROSITE" id="PS51257">
    <property type="entry name" value="PROKAR_LIPOPROTEIN"/>
    <property type="match status" value="1"/>
</dbReference>
<keyword evidence="2" id="KW-0813">Transport</keyword>
<protein>
    <submittedName>
        <fullName evidence="5">Bacterial extracellular solute-binding family protein</fullName>
    </submittedName>
</protein>
<evidence type="ECO:0000256" key="4">
    <source>
        <dbReference type="SAM" id="SignalP"/>
    </source>
</evidence>
<dbReference type="GO" id="GO:1901982">
    <property type="term" value="F:maltose binding"/>
    <property type="evidence" value="ECO:0007669"/>
    <property type="project" value="TreeGrafter"/>
</dbReference>
<dbReference type="PANTHER" id="PTHR30061:SF50">
    <property type="entry name" value="MALTOSE_MALTODEXTRIN-BINDING PERIPLASMIC PROTEIN"/>
    <property type="match status" value="1"/>
</dbReference>
<proteinExistence type="inferred from homology"/>
<evidence type="ECO:0000313" key="5">
    <source>
        <dbReference type="EMBL" id="ANB60921.1"/>
    </source>
</evidence>
<dbReference type="EMBL" id="CP015438">
    <property type="protein sequence ID" value="ANB60921.1"/>
    <property type="molecule type" value="Genomic_DNA"/>
</dbReference>
<dbReference type="RefSeq" id="WP_066323365.1">
    <property type="nucleotide sequence ID" value="NZ_CP015438.1"/>
</dbReference>
<keyword evidence="6" id="KW-1185">Reference proteome</keyword>